<feature type="compositionally biased region" description="Basic and acidic residues" evidence="11">
    <location>
        <begin position="1"/>
        <end position="11"/>
    </location>
</feature>
<keyword evidence="6" id="KW-0833">Ubl conjugation pathway</keyword>
<sequence>MAPLPGEERPTRGTSSAMTGSLLQRQRSLVARTGPDPGGGLRDEDPGPASHSSAPQRCLQPERGAQNHADTATQALQQRGTTRGVVPCKASAPRRSTLCGTCCCSVQTPGSTGEGEGWLQCQTPAQAHGGRAPRGRRLQANGAARARPKRDDRRPRPVSPDPVIAFPKGLAARARPRPPRRLTCCRYWLMVMCAMAAAALPAPARGLPARAAASLPVPVRPAPSRGGPARGFRSEAAREPAAWRRARAEEAGPCAPAAAAPATLRVPEPTEAESRRARDAGRAGGRGQAGGGWPARAGGAMADEGPRKGSFSALVGHTNGLSRPAALAAAAAASKPGAGGSKKLVIKNFRGGRRERPGRPAARGAWGRPGEDAVPGPGRHRRRCCRSRTAGLGWSERPHAGVSRRPRGVPSPAAGPWSGSWRRPPCNSGAPPRADGPSCPLGQQGGCEGQGRLASVSVHLSRCPPQSLAGGSSLPLCVRGPADAPSRSAPADRPRLPDNYTQETWQKLRDAVRAIQSSTSIRHNLEELYQVAARLCPCGGPPLGPDPDRPLASRASTASLPLARPPEHQPPAQCWLVVRPLAVATCRRVARRGWSCRLGWGSPLPAVQRQRELLAPGPALRVSGSGPGCGGRVPPSSCCVAPAVENLCSHRAAPTLYKQLRQACTGSLDSVLFLKRMDTCWQGHCRQMVSGHRPRAHGVSTGPDPAVPSRQAWALACLVAREGRASVLTTEAERCPHGLAGALGGRTPGELGPRGWSAWGCLGRTGCSPGAGLASCWASSGTQARARGGPGPTCPSDPATAPQIMIRSIFLFLDRTYILQNSTLPSICFWAQAATVPGGRPRCGARARGPLAPPVEGREERLPWGGPQHWSRGSPRRLQAVPRRDLGPLPLRRDMGLELFRSHIVGDRAVQGKTVDGILLLIARERSGEAVDRSLLRSLLGMLADLQVYKDSFELRFLEETNCLYAAEGQRLMQERETQAGTLACAATVPAAGPGSGRCSTGVSRKVPEYLNHVSRRLEEEGDRVITYLDHSTQKPLIACVEKQLLGQHLAAILQKGLDHLLDENRVPDLTQMYQLFSRVKGGQQTLLQHWSDYIKTFGTTIVINPEKDKDMVQDLLDFKDRVDHVVDVCFQRSEKFVHLTKESFEAFINRRPNKPAELIAKHVDSKLRAGNKEATDEELERILDKIMIIFRFIHGKDVFEAFYKKDLAKRLLVGKSASVDAEKSMLSKLKHECGAAFTSKLEGMFKDMELSKDIMVHFKQARPRPPPHPSRHPQYMQNQSDPGAIDLTVNVLTMGYWPTYTPVEVHLPPEVRACGLPGRARLRGAGSWVLPASAACGVVRLVLARQMVKLQEVFKTFYLGKHSGRKLQWQTTLGHAVLRAEFREGKKELQVSLFQTLVLLMFNEGDGLGFEDIRVATGIEDGELRRTLQSLACGKARVLVKSPRGKEVEDGDRFSFNGGFRHKLFRIKINQVQMRETAEEQVSTTERVFQDRQYQIDAAIVRIMKMRKTLGHALLVSELYNQLKFPVKPGDLKKRIESLIDRDYMERDKDSPNQYHYVA</sequence>
<dbReference type="InterPro" id="IPR001373">
    <property type="entry name" value="Cullin_N"/>
</dbReference>
<keyword evidence="14" id="KW-1185">Reference proteome</keyword>
<feature type="domain" description="Cullin family profile" evidence="12">
    <location>
        <begin position="1155"/>
        <end position="1433"/>
    </location>
</feature>
<dbReference type="InterPro" id="IPR016158">
    <property type="entry name" value="Cullin_homology"/>
</dbReference>
<evidence type="ECO:0000256" key="8">
    <source>
        <dbReference type="ARBA" id="ARBA00023204"/>
    </source>
</evidence>
<dbReference type="GO" id="GO:0042254">
    <property type="term" value="P:ribosome biogenesis"/>
    <property type="evidence" value="ECO:0007669"/>
    <property type="project" value="UniProtKB-ARBA"/>
</dbReference>
<dbReference type="SUPFAM" id="SSF75632">
    <property type="entry name" value="Cullin homology domain"/>
    <property type="match status" value="2"/>
</dbReference>
<feature type="compositionally biased region" description="Basic and acidic residues" evidence="11">
    <location>
        <begin position="232"/>
        <end position="250"/>
    </location>
</feature>
<keyword evidence="5" id="KW-0227">DNA damage</keyword>
<evidence type="ECO:0000256" key="11">
    <source>
        <dbReference type="SAM" id="MobiDB-lite"/>
    </source>
</evidence>
<comment type="caution">
    <text evidence="13">The sequence shown here is derived from an EMBL/GenBank/DDBJ whole genome shotgun (WGS) entry which is preliminary data.</text>
</comment>
<proteinExistence type="inferred from homology"/>
<evidence type="ECO:0000259" key="12">
    <source>
        <dbReference type="PROSITE" id="PS50069"/>
    </source>
</evidence>
<organism evidence="13 14">
    <name type="scientific">Galemys pyrenaicus</name>
    <name type="common">Iberian desman</name>
    <name type="synonym">Pyrenean desman</name>
    <dbReference type="NCBI Taxonomy" id="202257"/>
    <lineage>
        <taxon>Eukaryota</taxon>
        <taxon>Metazoa</taxon>
        <taxon>Chordata</taxon>
        <taxon>Craniata</taxon>
        <taxon>Vertebrata</taxon>
        <taxon>Euteleostomi</taxon>
        <taxon>Mammalia</taxon>
        <taxon>Eutheria</taxon>
        <taxon>Laurasiatheria</taxon>
        <taxon>Eulipotyphla</taxon>
        <taxon>Talpidae</taxon>
        <taxon>Galemys</taxon>
    </lineage>
</organism>
<dbReference type="FunFam" id="1.20.1310.10:FF:000004">
    <property type="entry name" value="Cullin 4B"/>
    <property type="match status" value="1"/>
</dbReference>
<evidence type="ECO:0000256" key="5">
    <source>
        <dbReference type="ARBA" id="ARBA00022763"/>
    </source>
</evidence>
<dbReference type="Pfam" id="PF00888">
    <property type="entry name" value="Cullin"/>
    <property type="match status" value="2"/>
</dbReference>
<keyword evidence="4" id="KW-0597">Phosphoprotein</keyword>
<dbReference type="OrthoDB" id="27073at2759"/>
<feature type="compositionally biased region" description="Gly residues" evidence="11">
    <location>
        <begin position="282"/>
        <end position="293"/>
    </location>
</feature>
<dbReference type="SMART" id="SM00884">
    <property type="entry name" value="Cullin_Nedd8"/>
    <property type="match status" value="1"/>
</dbReference>
<feature type="region of interest" description="Disordered" evidence="11">
    <location>
        <begin position="220"/>
        <end position="316"/>
    </location>
</feature>
<feature type="compositionally biased region" description="Basic and acidic residues" evidence="11">
    <location>
        <begin position="272"/>
        <end position="281"/>
    </location>
</feature>
<evidence type="ECO:0000256" key="2">
    <source>
        <dbReference type="ARBA" id="ARBA00006019"/>
    </source>
</evidence>
<feature type="region of interest" description="Disordered" evidence="11">
    <location>
        <begin position="1"/>
        <end position="57"/>
    </location>
</feature>
<feature type="compositionally biased region" description="Low complexity" evidence="11">
    <location>
        <begin position="359"/>
        <end position="368"/>
    </location>
</feature>
<evidence type="ECO:0000313" key="13">
    <source>
        <dbReference type="EMBL" id="KAG8521158.1"/>
    </source>
</evidence>
<name>A0A8J6AI01_GALPY</name>
<protein>
    <submittedName>
        <fullName evidence="13">Cullin-4A</fullName>
    </submittedName>
</protein>
<dbReference type="InterPro" id="IPR019559">
    <property type="entry name" value="Cullin_neddylation_domain"/>
</dbReference>
<dbReference type="GO" id="GO:0006281">
    <property type="term" value="P:DNA repair"/>
    <property type="evidence" value="ECO:0007669"/>
    <property type="project" value="UniProtKB-KW"/>
</dbReference>
<dbReference type="InterPro" id="IPR059120">
    <property type="entry name" value="Cullin-like_AB"/>
</dbReference>
<dbReference type="Gene3D" id="1.20.1310.10">
    <property type="entry name" value="Cullin Repeats"/>
    <property type="match status" value="5"/>
</dbReference>
<evidence type="ECO:0000256" key="10">
    <source>
        <dbReference type="RuleBase" id="RU003829"/>
    </source>
</evidence>
<evidence type="ECO:0000256" key="1">
    <source>
        <dbReference type="ARBA" id="ARBA00004906"/>
    </source>
</evidence>
<dbReference type="EMBL" id="JAGFMF010011488">
    <property type="protein sequence ID" value="KAG8521158.1"/>
    <property type="molecule type" value="Genomic_DNA"/>
</dbReference>
<dbReference type="InterPro" id="IPR036388">
    <property type="entry name" value="WH-like_DNA-bd_sf"/>
</dbReference>
<evidence type="ECO:0000256" key="3">
    <source>
        <dbReference type="ARBA" id="ARBA00022499"/>
    </source>
</evidence>
<dbReference type="SUPFAM" id="SSF46785">
    <property type="entry name" value="Winged helix' DNA-binding domain"/>
    <property type="match status" value="1"/>
</dbReference>
<dbReference type="PROSITE" id="PS01256">
    <property type="entry name" value="CULLIN_1"/>
    <property type="match status" value="1"/>
</dbReference>
<feature type="region of interest" description="Disordered" evidence="11">
    <location>
        <begin position="847"/>
        <end position="874"/>
    </location>
</feature>
<feature type="compositionally biased region" description="Low complexity" evidence="11">
    <location>
        <begin position="251"/>
        <end position="262"/>
    </location>
</feature>
<dbReference type="SUPFAM" id="SSF74788">
    <property type="entry name" value="Cullin repeat-like"/>
    <property type="match status" value="1"/>
</dbReference>
<comment type="pathway">
    <text evidence="1">Protein modification; protein ubiquitination.</text>
</comment>
<feature type="region of interest" description="Disordered" evidence="11">
    <location>
        <begin position="125"/>
        <end position="164"/>
    </location>
</feature>
<gene>
    <name evidence="13" type="ORF">J0S82_003831</name>
</gene>
<dbReference type="Gene3D" id="3.30.230.130">
    <property type="entry name" value="Cullin, Chain C, Domain 2"/>
    <property type="match status" value="1"/>
</dbReference>
<reference evidence="13" key="1">
    <citation type="journal article" date="2021" name="Evol. Appl.">
        <title>The genome of the Pyrenean desman and the effects of bottlenecks and inbreeding on the genomic landscape of an endangered species.</title>
        <authorList>
            <person name="Escoda L."/>
            <person name="Castresana J."/>
        </authorList>
    </citation>
    <scope>NUCLEOTIDE SEQUENCE</scope>
    <source>
        <strain evidence="13">IBE-C5619</strain>
    </source>
</reference>
<dbReference type="InterPro" id="IPR045093">
    <property type="entry name" value="Cullin"/>
</dbReference>
<dbReference type="InterPro" id="IPR016159">
    <property type="entry name" value="Cullin_repeat-like_dom_sf"/>
</dbReference>
<dbReference type="GO" id="GO:0016567">
    <property type="term" value="P:protein ubiquitination"/>
    <property type="evidence" value="ECO:0007669"/>
    <property type="project" value="UniProtKB-UniPathway"/>
</dbReference>
<dbReference type="GO" id="GO:0031464">
    <property type="term" value="C:Cul4A-RING E3 ubiquitin ligase complex"/>
    <property type="evidence" value="ECO:0007669"/>
    <property type="project" value="UniProtKB-ARBA"/>
</dbReference>
<feature type="compositionally biased region" description="Low complexity" evidence="11">
    <location>
        <begin position="479"/>
        <end position="489"/>
    </location>
</feature>
<dbReference type="InterPro" id="IPR036390">
    <property type="entry name" value="WH_DNA-bd_sf"/>
</dbReference>
<evidence type="ECO:0000256" key="9">
    <source>
        <dbReference type="PROSITE-ProRule" id="PRU00330"/>
    </source>
</evidence>
<evidence type="ECO:0000256" key="6">
    <source>
        <dbReference type="ARBA" id="ARBA00022786"/>
    </source>
</evidence>
<keyword evidence="8" id="KW-0234">DNA repair</keyword>
<dbReference type="InterPro" id="IPR036317">
    <property type="entry name" value="Cullin_homology_sf"/>
</dbReference>
<dbReference type="GO" id="GO:0031625">
    <property type="term" value="F:ubiquitin protein ligase binding"/>
    <property type="evidence" value="ECO:0007669"/>
    <property type="project" value="InterPro"/>
</dbReference>
<evidence type="ECO:0000256" key="4">
    <source>
        <dbReference type="ARBA" id="ARBA00022553"/>
    </source>
</evidence>
<dbReference type="PANTHER" id="PTHR11932">
    <property type="entry name" value="CULLIN"/>
    <property type="match status" value="1"/>
</dbReference>
<dbReference type="InterPro" id="IPR016157">
    <property type="entry name" value="Cullin_CS"/>
</dbReference>
<dbReference type="FunFam" id="1.20.1310.10:FF:000003">
    <property type="entry name" value="Cullin 4A"/>
    <property type="match status" value="1"/>
</dbReference>
<dbReference type="PROSITE" id="PS50069">
    <property type="entry name" value="CULLIN_2"/>
    <property type="match status" value="1"/>
</dbReference>
<feature type="region of interest" description="Disordered" evidence="11">
    <location>
        <begin position="479"/>
        <end position="498"/>
    </location>
</feature>
<dbReference type="Pfam" id="PF10557">
    <property type="entry name" value="Cullin_Nedd8"/>
    <property type="match status" value="1"/>
</dbReference>
<dbReference type="Proteomes" id="UP000700334">
    <property type="component" value="Unassembled WGS sequence"/>
</dbReference>
<comment type="similarity">
    <text evidence="2 9 10">Belongs to the cullin family.</text>
</comment>
<evidence type="ECO:0000256" key="7">
    <source>
        <dbReference type="ARBA" id="ARBA00022843"/>
    </source>
</evidence>
<dbReference type="SMART" id="SM00182">
    <property type="entry name" value="CULLIN"/>
    <property type="match status" value="1"/>
</dbReference>
<evidence type="ECO:0000313" key="14">
    <source>
        <dbReference type="Proteomes" id="UP000700334"/>
    </source>
</evidence>
<accession>A0A8J6AI01</accession>
<dbReference type="FunFam" id="3.30.230.130:FF:000001">
    <property type="entry name" value="Cullin 4A"/>
    <property type="match status" value="1"/>
</dbReference>
<feature type="compositionally biased region" description="Polar residues" evidence="11">
    <location>
        <begin position="12"/>
        <end position="27"/>
    </location>
</feature>
<keyword evidence="7" id="KW-0832">Ubl conjugation</keyword>
<feature type="region of interest" description="Disordered" evidence="11">
    <location>
        <begin position="333"/>
        <end position="443"/>
    </location>
</feature>
<dbReference type="Gene3D" id="1.10.10.10">
    <property type="entry name" value="Winged helix-like DNA-binding domain superfamily/Winged helix DNA-binding domain"/>
    <property type="match status" value="1"/>
</dbReference>
<dbReference type="FunFam" id="1.10.10.10:FF:000050">
    <property type="entry name" value="Cullin 4B"/>
    <property type="match status" value="1"/>
</dbReference>
<keyword evidence="3" id="KW-1017">Isopeptide bond</keyword>
<dbReference type="GO" id="GO:0006511">
    <property type="term" value="P:ubiquitin-dependent protein catabolic process"/>
    <property type="evidence" value="ECO:0007669"/>
    <property type="project" value="InterPro"/>
</dbReference>
<dbReference type="UniPathway" id="UPA00143"/>
<dbReference type="Pfam" id="PF26557">
    <property type="entry name" value="Cullin_AB"/>
    <property type="match status" value="1"/>
</dbReference>